<feature type="chain" id="PRO_5022746215" description="Secreted protein" evidence="1">
    <location>
        <begin position="24"/>
        <end position="501"/>
    </location>
</feature>
<gene>
    <name evidence="2" type="ORF">Pla52o_56360</name>
</gene>
<evidence type="ECO:0000313" key="2">
    <source>
        <dbReference type="EMBL" id="TWU10355.1"/>
    </source>
</evidence>
<dbReference type="RefSeq" id="WP_231612668.1">
    <property type="nucleotide sequence ID" value="NZ_SJPT01000018.1"/>
</dbReference>
<evidence type="ECO:0008006" key="4">
    <source>
        <dbReference type="Google" id="ProtNLM"/>
    </source>
</evidence>
<reference evidence="2 3" key="1">
    <citation type="submission" date="2019-02" db="EMBL/GenBank/DDBJ databases">
        <title>Deep-cultivation of Planctomycetes and their phenomic and genomic characterization uncovers novel biology.</title>
        <authorList>
            <person name="Wiegand S."/>
            <person name="Jogler M."/>
            <person name="Boedeker C."/>
            <person name="Pinto D."/>
            <person name="Vollmers J."/>
            <person name="Rivas-Marin E."/>
            <person name="Kohn T."/>
            <person name="Peeters S.H."/>
            <person name="Heuer A."/>
            <person name="Rast P."/>
            <person name="Oberbeckmann S."/>
            <person name="Bunk B."/>
            <person name="Jeske O."/>
            <person name="Meyerdierks A."/>
            <person name="Storesund J.E."/>
            <person name="Kallscheuer N."/>
            <person name="Luecker S."/>
            <person name="Lage O.M."/>
            <person name="Pohl T."/>
            <person name="Merkel B.J."/>
            <person name="Hornburger P."/>
            <person name="Mueller R.-W."/>
            <person name="Bruemmer F."/>
            <person name="Labrenz M."/>
            <person name="Spormann A.M."/>
            <person name="Op Den Camp H."/>
            <person name="Overmann J."/>
            <person name="Amann R."/>
            <person name="Jetten M.S.M."/>
            <person name="Mascher T."/>
            <person name="Medema M.H."/>
            <person name="Devos D.P."/>
            <person name="Kaster A.-K."/>
            <person name="Ovreas L."/>
            <person name="Rohde M."/>
            <person name="Galperin M.Y."/>
            <person name="Jogler C."/>
        </authorList>
    </citation>
    <scope>NUCLEOTIDE SEQUENCE [LARGE SCALE GENOMIC DNA]</scope>
    <source>
        <strain evidence="2 3">Pla52o</strain>
    </source>
</reference>
<feature type="signal peptide" evidence="1">
    <location>
        <begin position="1"/>
        <end position="23"/>
    </location>
</feature>
<comment type="caution">
    <text evidence="2">The sequence shown here is derived from an EMBL/GenBank/DDBJ whole genome shotgun (WGS) entry which is preliminary data.</text>
</comment>
<name>A0A5C6BDT5_9BACT</name>
<evidence type="ECO:0000256" key="1">
    <source>
        <dbReference type="SAM" id="SignalP"/>
    </source>
</evidence>
<organism evidence="2 3">
    <name type="scientific">Novipirellula galeiformis</name>
    <dbReference type="NCBI Taxonomy" id="2528004"/>
    <lineage>
        <taxon>Bacteria</taxon>
        <taxon>Pseudomonadati</taxon>
        <taxon>Planctomycetota</taxon>
        <taxon>Planctomycetia</taxon>
        <taxon>Pirellulales</taxon>
        <taxon>Pirellulaceae</taxon>
        <taxon>Novipirellula</taxon>
    </lineage>
</organism>
<dbReference type="EMBL" id="SJPT01000018">
    <property type="protein sequence ID" value="TWU10355.1"/>
    <property type="molecule type" value="Genomic_DNA"/>
</dbReference>
<sequence precursor="true">MEKAISMMRVVVIVAISTFPADAAEPVLSVPNVLGVVAGEAAPQARAFFDDSLNVTSFDDQIETTTLVVDRSGGLPDNGGFERGLEGWKFRPGDDSQVSLINDGSQRGQILELKPNGQLLGVETAPIAMGQQIHSAQAYQVLADLKFTSLDSGVFAFSMYCFDDQGKSLKQISFYPLNPKSSAHDWRRVRGEFGPGTQNPLPEGTQSICIRFSFHEASGNCQGEVAVDNVSLEAYEPPPQNGWPREIIAELGDLEVRFESRSFWTLYRIDYKQTRLGLDRWGSHYGSVVNFPDVGFIGSGHTENEDEQILKLTFWVDGKPVQTPPTTLRCRQLKLQKKSRIRDLLLDTEIEVQDNKIVEDVRLLAEKATPVNLIYHFMHPWTVTATDYLAELPDGSHLEGAFDGNGGHKIDRAVRWSAIYDGPTGKGVVTYVADVPTDDDWRTRYWDLPNRYRKHYLTTFLKSTVPAGKEFHYRVVTVPFEADPALWKEAAARVAESCEND</sequence>
<keyword evidence="3" id="KW-1185">Reference proteome</keyword>
<evidence type="ECO:0000313" key="3">
    <source>
        <dbReference type="Proteomes" id="UP000316304"/>
    </source>
</evidence>
<proteinExistence type="predicted"/>
<dbReference type="Gene3D" id="2.60.120.260">
    <property type="entry name" value="Galactose-binding domain-like"/>
    <property type="match status" value="1"/>
</dbReference>
<dbReference type="Proteomes" id="UP000316304">
    <property type="component" value="Unassembled WGS sequence"/>
</dbReference>
<keyword evidence="1" id="KW-0732">Signal</keyword>
<accession>A0A5C6BDT5</accession>
<protein>
    <recommendedName>
        <fullName evidence="4">Secreted protein</fullName>
    </recommendedName>
</protein>
<dbReference type="AlphaFoldDB" id="A0A5C6BDT5"/>